<dbReference type="InterPro" id="IPR008318">
    <property type="entry name" value="UCP030820"/>
</dbReference>
<dbReference type="RefSeq" id="WP_111346484.1">
    <property type="nucleotide sequence ID" value="NZ_JAIWKD010000008.1"/>
</dbReference>
<protein>
    <recommendedName>
        <fullName evidence="3">DUF934 domain-containing protein</fullName>
    </recommendedName>
</protein>
<organism evidence="1 2">
    <name type="scientific">Acuticoccus sediminis</name>
    <dbReference type="NCBI Taxonomy" id="2184697"/>
    <lineage>
        <taxon>Bacteria</taxon>
        <taxon>Pseudomonadati</taxon>
        <taxon>Pseudomonadota</taxon>
        <taxon>Alphaproteobacteria</taxon>
        <taxon>Hyphomicrobiales</taxon>
        <taxon>Amorphaceae</taxon>
        <taxon>Acuticoccus</taxon>
    </lineage>
</organism>
<dbReference type="OrthoDB" id="9800421at2"/>
<name>A0A8B2NTC2_9HYPH</name>
<sequence length="134" mass="14472">MWLLDAEGGFAHHDTVELGLEIAGEDVPDTIPAEPVVTIRFGGYADGRGYSTANRLRAMGYRGRLVAVGPLVPDQARHAFQSGFDAVAVDDAAVTRQGESAWANAMSLTVRELYMPRRGSRGPEHGIWAARHGQ</sequence>
<dbReference type="Proteomes" id="UP000249590">
    <property type="component" value="Unassembled WGS sequence"/>
</dbReference>
<gene>
    <name evidence="1" type="ORF">DLJ53_14605</name>
</gene>
<comment type="caution">
    <text evidence="1">The sequence shown here is derived from an EMBL/GenBank/DDBJ whole genome shotgun (WGS) entry which is preliminary data.</text>
</comment>
<dbReference type="AlphaFoldDB" id="A0A8B2NTC2"/>
<dbReference type="Pfam" id="PF06073">
    <property type="entry name" value="DUF934"/>
    <property type="match status" value="1"/>
</dbReference>
<keyword evidence="2" id="KW-1185">Reference proteome</keyword>
<evidence type="ECO:0000313" key="2">
    <source>
        <dbReference type="Proteomes" id="UP000249590"/>
    </source>
</evidence>
<evidence type="ECO:0008006" key="3">
    <source>
        <dbReference type="Google" id="ProtNLM"/>
    </source>
</evidence>
<proteinExistence type="predicted"/>
<evidence type="ECO:0000313" key="1">
    <source>
        <dbReference type="EMBL" id="RAI00495.1"/>
    </source>
</evidence>
<dbReference type="EMBL" id="QHHQ01000003">
    <property type="protein sequence ID" value="RAI00495.1"/>
    <property type="molecule type" value="Genomic_DNA"/>
</dbReference>
<reference evidence="1 2" key="1">
    <citation type="submission" date="2018-05" db="EMBL/GenBank/DDBJ databases">
        <title>Acuticoccus sediminis sp. nov., isolated from deep-sea sediment of Indian Ocean.</title>
        <authorList>
            <person name="Liu X."/>
            <person name="Lai Q."/>
            <person name="Du Y."/>
            <person name="Sun F."/>
            <person name="Zhang X."/>
            <person name="Wang S."/>
            <person name="Shao Z."/>
        </authorList>
    </citation>
    <scope>NUCLEOTIDE SEQUENCE [LARGE SCALE GENOMIC DNA]</scope>
    <source>
        <strain evidence="1 2">PTG4-2</strain>
    </source>
</reference>
<accession>A0A8B2NTC2</accession>